<dbReference type="Pfam" id="PF23409">
    <property type="entry name" value="Beta-prop_EML"/>
    <property type="match status" value="2"/>
</dbReference>
<dbReference type="PROSITE" id="PS50222">
    <property type="entry name" value="EF_HAND_2"/>
    <property type="match status" value="1"/>
</dbReference>
<dbReference type="GeneID" id="14906914"/>
<dbReference type="PANTHER" id="PTHR13720:SF33">
    <property type="entry name" value="HELP DOMAIN-CONTAINING PROTEIN"/>
    <property type="match status" value="1"/>
</dbReference>
<dbReference type="InterPro" id="IPR002048">
    <property type="entry name" value="EF_hand_dom"/>
</dbReference>
<dbReference type="STRING" id="857967.G0QVG1"/>
<dbReference type="GO" id="GO:0008017">
    <property type="term" value="F:microtubule binding"/>
    <property type="evidence" value="ECO:0007669"/>
    <property type="project" value="TreeGrafter"/>
</dbReference>
<dbReference type="InterPro" id="IPR015943">
    <property type="entry name" value="WD40/YVTN_repeat-like_dom_sf"/>
</dbReference>
<dbReference type="Gene3D" id="2.130.10.10">
    <property type="entry name" value="YVTN repeat-like/Quinoprotein amine dehydrogenase"/>
    <property type="match status" value="6"/>
</dbReference>
<dbReference type="Gene3D" id="1.10.238.10">
    <property type="entry name" value="EF-hand"/>
    <property type="match status" value="1"/>
</dbReference>
<feature type="repeat" description="WD" evidence="5">
    <location>
        <begin position="1149"/>
        <end position="1180"/>
    </location>
</feature>
<dbReference type="OrthoDB" id="47802at2759"/>
<dbReference type="InterPro" id="IPR018247">
    <property type="entry name" value="EF_Hand_1_Ca_BS"/>
</dbReference>
<dbReference type="PROSITE" id="PS50082">
    <property type="entry name" value="WD_REPEATS_2"/>
    <property type="match status" value="2"/>
</dbReference>
<protein>
    <recommendedName>
        <fullName evidence="6">EF-hand domain-containing protein</fullName>
    </recommendedName>
</protein>
<evidence type="ECO:0000256" key="3">
    <source>
        <dbReference type="ARBA" id="ARBA00022737"/>
    </source>
</evidence>
<gene>
    <name evidence="7" type="ORF">IMG5_123400</name>
</gene>
<evidence type="ECO:0000256" key="1">
    <source>
        <dbReference type="ARBA" id="ARBA00006489"/>
    </source>
</evidence>
<dbReference type="Pfam" id="PF03451">
    <property type="entry name" value="HELP"/>
    <property type="match status" value="1"/>
</dbReference>
<dbReference type="RefSeq" id="XP_004032384.1">
    <property type="nucleotide sequence ID" value="XM_004032336.1"/>
</dbReference>
<comment type="similarity">
    <text evidence="1">Belongs to the WD repeat EMAP family.</text>
</comment>
<keyword evidence="4" id="KW-0106">Calcium</keyword>
<dbReference type="SUPFAM" id="SSF101908">
    <property type="entry name" value="Putative isomerase YbhE"/>
    <property type="match status" value="1"/>
</dbReference>
<keyword evidence="3" id="KW-0677">Repeat</keyword>
<dbReference type="InterPro" id="IPR001680">
    <property type="entry name" value="WD40_rpt"/>
</dbReference>
<dbReference type="InterPro" id="IPR011992">
    <property type="entry name" value="EF-hand-dom_pair"/>
</dbReference>
<proteinExistence type="inferred from homology"/>
<dbReference type="eggNOG" id="KOG1408">
    <property type="taxonomic scope" value="Eukaryota"/>
</dbReference>
<dbReference type="InterPro" id="IPR055442">
    <property type="entry name" value="Beta-prop_EML-like_2nd"/>
</dbReference>
<dbReference type="PROSITE" id="PS00678">
    <property type="entry name" value="WD_REPEATS_1"/>
    <property type="match status" value="1"/>
</dbReference>
<accession>G0QVG1</accession>
<dbReference type="GO" id="GO:0005509">
    <property type="term" value="F:calcium ion binding"/>
    <property type="evidence" value="ECO:0007669"/>
    <property type="project" value="InterPro"/>
</dbReference>
<evidence type="ECO:0000259" key="6">
    <source>
        <dbReference type="PROSITE" id="PS50222"/>
    </source>
</evidence>
<dbReference type="InterPro" id="IPR019775">
    <property type="entry name" value="WD40_repeat_CS"/>
</dbReference>
<dbReference type="FunFam" id="2.130.10.10:FF:000320">
    <property type="entry name" value="echinoderm microtubule-associated protein-like 6"/>
    <property type="match status" value="1"/>
</dbReference>
<dbReference type="GO" id="GO:0005929">
    <property type="term" value="C:cilium"/>
    <property type="evidence" value="ECO:0007669"/>
    <property type="project" value="UniProtKB-ARBA"/>
</dbReference>
<organism evidence="7 8">
    <name type="scientific">Ichthyophthirius multifiliis</name>
    <name type="common">White spot disease agent</name>
    <name type="synonym">Ich</name>
    <dbReference type="NCBI Taxonomy" id="5932"/>
    <lineage>
        <taxon>Eukaryota</taxon>
        <taxon>Sar</taxon>
        <taxon>Alveolata</taxon>
        <taxon>Ciliophora</taxon>
        <taxon>Intramacronucleata</taxon>
        <taxon>Oligohymenophorea</taxon>
        <taxon>Hymenostomatida</taxon>
        <taxon>Ophryoglenina</taxon>
        <taxon>Ichthyophthirius</taxon>
    </lineage>
</organism>
<dbReference type="SMART" id="SM00320">
    <property type="entry name" value="WD40"/>
    <property type="match status" value="20"/>
</dbReference>
<evidence type="ECO:0000256" key="4">
    <source>
        <dbReference type="ARBA" id="ARBA00022837"/>
    </source>
</evidence>
<evidence type="ECO:0000256" key="2">
    <source>
        <dbReference type="ARBA" id="ARBA00022574"/>
    </source>
</evidence>
<sequence>MGNKILGDFRKSRYKGFNQDQLNYIKDKFQLLCDDNGYLCKENLAIIYKCSISQAQKLIMFLDLDGSQNADFYKFCCGAALLCQNNLTEKANILYNIFNYRQADNVVFEELSLFVEHFMRYMAFINDEEEPTNKQVETKTKQLLLKWDIDKDNQLNMDEWEAMLRRDPDILQYMYNMGFVTKFEMGYEDNQYEDCNSDIEEEIDKKNMDRDERIEKIKNGIEHNEKPDGLEDDFEKDLIQQKITNTDDEQWKQSFNYFPSWFNSNNQKRLEAPKVNLDLEYIHGYRCHDTRNNLNNDDGMVACGKTTKAFIFQLQFHPVEKMIIATCMKEVNFITFSGNSIKCTKGVWGIQQPQAVLCVTFNQNDVVTGMFNGNICVWKEQKISEVLKGHYGPTNCICPRNNQNGFISGGRNGVIIIWNGDYTQSKVIEIEDFVKDLNYKPIIALNENKNGDLLVGMRGGEIIEVLKGDFKKHKIINQGHWDDEVWGLATHPNSSFYYTSGEDKILYKFDVKQRKMIKKLKLSYSCKVLAISSDGNYLAAGCKNGYLCILNPDSLQIINEIKEYINPDKDLISIMKFSPSSRKLFVSYANPINYMVVFDSQNGFKKILEFKIQCRINHMDFSEDGKTIQCNGVNNLLYYSAENGEAINNGFQLFKDEKWASWTIPRGFCTKGIWPPCTGGDDINAVERSPSGDVLVTSDDFSKVKLFKYPVHPLMVQEGKTSRQQEQSYIKFTGHSSHVTNVRFLKDSSYIISVGGEEKSVFQWKYIKGQDEPDEEENQYSKPQGYALMEPGQQEGDIFGEEEKEEGDQIGAVKPFLGELLHSIPSWYKPNNKRDNQLPDGDISLTYCHGYRFFYIQDNCRDMFFIKHIEDIVSFDLHPQRTIAATGQMAAKGKAKCIDIFVWDVETNEIKANFNDFHRRAVVLLKFSPNGQLLLSVGQDDDNSLAIYDWQAKRLVTTSQVDKAKVTSAAWKNETEFVTTGFKHVKFWTLSGRNAKSVIGKVTSSQKFVSQYSSIYAENICFTGGADGNVYQWSGSAGTALKGAKHDKTVQTFGYDSKCKTLYSGGLDGKILKWIIQGGNAKPEGLLVDLSGQTSIQQLEFPSGVVSLDLQNNTKNVLLGTVGGQIIEFSNNKCNLLLQGHFDGELWGLATSPNKDMIVTSGGDKTIRLWDINKNKMVVSTKPLNKDVRAVDWGIQDGKEFIVAADVTGVIYLLNVQNLDILAKHNSEFTKITNRQATPWIEDIKVSPCGKWAAFGAHAGASNLEIVGISAGQAFTKGFQIKCGLTSALLHLDWSKDSNNIVVNSQAYELKFVGVSAKKNIASSSAKDIEWATWTSKLGFPVQGVFQGVDYTDVNSVVRSGSQKFLASGNDDSKIKLFKYPVVVPKQVHKEYLGHSSHITKVRFTFDDNFLISVGGNDKCTMIWKTTFGAGLGKSVDQIQEIQDDDIDLTDEIDIPKKKYAKNKAVIQKQVNNDDLFEEESADNGDQFMAVKPWLGAIKEPTYKYFKDSKQAEAPPVSIKPQYCYGIRTKDQRGNLRFTKSGKLVYNAAALGIVLDMQTNTQQFFNLHTDDIISLDLNNDGTLVATGEIGPKPYIYVWDSDTCEKKYEWKGILKKGVACLSFNADSSKLLGAAIDDDHYVGIFDLKSGKSMTFVGGKEVIVDLDWINDTSFVTIGIKHFKFWNQAEGTYKGQTGQFGKGNNILSGIGFVNNQIIIGAATGDLQLWNGKNWTKNVKEKLHSKACETIVVDQDYIFTGGRDGFLNILSKNFEEIVKINIQEVCQGSQSPEVRSICLSDDKKSIFIATLGCEIFELRKKDQKITKNTKFSFHKCYMQGHFSPNAKWTNEVWGLAVFPNNPDEYATCSDDGTLRIWSCSQRKLLRLTQTQFNKQGEIVARDKATGDYNDSVKARAIAISPDGSAIVVGHKDGTIRVFESETLKQTNVVKQATKWISDIKFSPDGSLLVVGAHDCSIYCYNFSLTQLKPKCRPMKKHSSAITHIDFSRDGNYIHSTCQAYELLFWDVNIGKQLTSGASHLKDEMWATWTATLGWPVQGIWPECADGTDINAVDRSNLTIKGNKDITNSYYLLASADDFLK</sequence>
<dbReference type="PANTHER" id="PTHR13720">
    <property type="entry name" value="WD-40 REPEAT PROTEIN"/>
    <property type="match status" value="1"/>
</dbReference>
<feature type="repeat" description="WD" evidence="5">
    <location>
        <begin position="1989"/>
        <end position="2030"/>
    </location>
</feature>
<dbReference type="OMA" id="AVAPCLE"/>
<dbReference type="PROSITE" id="PS00018">
    <property type="entry name" value="EF_HAND_1"/>
    <property type="match status" value="1"/>
</dbReference>
<dbReference type="InterPro" id="IPR050630">
    <property type="entry name" value="WD_repeat_EMAP"/>
</dbReference>
<feature type="domain" description="EF-hand" evidence="6">
    <location>
        <begin position="135"/>
        <end position="170"/>
    </location>
</feature>
<dbReference type="InterPro" id="IPR005108">
    <property type="entry name" value="HELP"/>
</dbReference>
<keyword evidence="8" id="KW-1185">Reference proteome</keyword>
<dbReference type="SUPFAM" id="SSF50998">
    <property type="entry name" value="Quinoprotein alcohol dehydrogenase-like"/>
    <property type="match status" value="3"/>
</dbReference>
<dbReference type="Pfam" id="PF00400">
    <property type="entry name" value="WD40"/>
    <property type="match status" value="1"/>
</dbReference>
<evidence type="ECO:0000313" key="8">
    <source>
        <dbReference type="Proteomes" id="UP000008983"/>
    </source>
</evidence>
<evidence type="ECO:0000313" key="7">
    <source>
        <dbReference type="EMBL" id="EGR30797.1"/>
    </source>
</evidence>
<dbReference type="SUPFAM" id="SSF47473">
    <property type="entry name" value="EF-hand"/>
    <property type="match status" value="1"/>
</dbReference>
<dbReference type="eggNOG" id="KOG2106">
    <property type="taxonomic scope" value="Eukaryota"/>
</dbReference>
<dbReference type="Proteomes" id="UP000008983">
    <property type="component" value="Unassembled WGS sequence"/>
</dbReference>
<name>G0QVG1_ICHMU</name>
<evidence type="ECO:0000256" key="5">
    <source>
        <dbReference type="PROSITE-ProRule" id="PRU00221"/>
    </source>
</evidence>
<keyword evidence="2 5" id="KW-0853">WD repeat</keyword>
<dbReference type="Pfam" id="PF23414">
    <property type="entry name" value="Beta-prop_EML_2"/>
    <property type="match status" value="3"/>
</dbReference>
<reference evidence="7 8" key="1">
    <citation type="submission" date="2011-07" db="EMBL/GenBank/DDBJ databases">
        <authorList>
            <person name="Coyne R."/>
            <person name="Brami D."/>
            <person name="Johnson J."/>
            <person name="Hostetler J."/>
            <person name="Hannick L."/>
            <person name="Clark T."/>
            <person name="Cassidy-Hanley D."/>
            <person name="Inman J."/>
        </authorList>
    </citation>
    <scope>NUCLEOTIDE SEQUENCE [LARGE SCALE GENOMIC DNA]</scope>
    <source>
        <strain evidence="7 8">G5</strain>
    </source>
</reference>
<dbReference type="InParanoid" id="G0QVG1"/>
<dbReference type="InterPro" id="IPR011047">
    <property type="entry name" value="Quinoprotein_ADH-like_sf"/>
</dbReference>
<dbReference type="EMBL" id="GL983942">
    <property type="protein sequence ID" value="EGR30797.1"/>
    <property type="molecule type" value="Genomic_DNA"/>
</dbReference>
<dbReference type="InterPro" id="IPR055439">
    <property type="entry name" value="Beta-prop_EML_1st"/>
</dbReference>